<keyword evidence="1" id="KW-0614">Plasmid</keyword>
<gene>
    <name evidence="1" type="ORF">PEPS_43290</name>
</gene>
<proteinExistence type="predicted"/>
<protein>
    <submittedName>
        <fullName evidence="1">Uncharacterized protein</fullName>
    </submittedName>
</protein>
<geneLocation type="plasmid" evidence="1 2">
    <name>pPP5</name>
</geneLocation>
<evidence type="ECO:0000313" key="1">
    <source>
        <dbReference type="EMBL" id="BDD02049.1"/>
    </source>
</evidence>
<keyword evidence="2" id="KW-1185">Reference proteome</keyword>
<name>A0ABM7VM13_9BACT</name>
<organism evidence="1 2">
    <name type="scientific">Persicobacter psychrovividus</name>
    <dbReference type="NCBI Taxonomy" id="387638"/>
    <lineage>
        <taxon>Bacteria</taxon>
        <taxon>Pseudomonadati</taxon>
        <taxon>Bacteroidota</taxon>
        <taxon>Cytophagia</taxon>
        <taxon>Cytophagales</taxon>
        <taxon>Persicobacteraceae</taxon>
        <taxon>Persicobacter</taxon>
    </lineage>
</organism>
<reference evidence="1 2" key="1">
    <citation type="submission" date="2021-12" db="EMBL/GenBank/DDBJ databases">
        <title>Genome sequencing of bacteria with rrn-lacking chromosome and rrn-plasmid.</title>
        <authorList>
            <person name="Anda M."/>
            <person name="Iwasaki W."/>
        </authorList>
    </citation>
    <scope>NUCLEOTIDE SEQUENCE [LARGE SCALE GENOMIC DNA]</scope>
    <source>
        <strain evidence="1 2">NBRC 101262</strain>
        <plasmid evidence="1 2">pPP5</plasmid>
    </source>
</reference>
<evidence type="ECO:0000313" key="2">
    <source>
        <dbReference type="Proteomes" id="UP001354989"/>
    </source>
</evidence>
<sequence length="64" mass="7244">MRKLTVKKIAPQANNILSHRQAYVLAYGEQIGFNGNKLKFHLKMISNLLIPKPTTILDNQIPIS</sequence>
<dbReference type="EMBL" id="AP025297">
    <property type="protein sequence ID" value="BDD02049.1"/>
    <property type="molecule type" value="Genomic_DNA"/>
</dbReference>
<dbReference type="Proteomes" id="UP001354989">
    <property type="component" value="Plasmid pPP5"/>
</dbReference>
<accession>A0ABM7VM13</accession>